<comment type="caution">
    <text evidence="1">The sequence shown here is derived from an EMBL/GenBank/DDBJ whole genome shotgun (WGS) entry which is preliminary data.</text>
</comment>
<evidence type="ECO:0000313" key="2">
    <source>
        <dbReference type="Proteomes" id="UP001165960"/>
    </source>
</evidence>
<evidence type="ECO:0000313" key="1">
    <source>
        <dbReference type="EMBL" id="KAJ9067653.1"/>
    </source>
</evidence>
<gene>
    <name evidence="1" type="ORF">DSO57_1036946</name>
</gene>
<sequence>MIPPQVLKDQKYLHYFNTQSHMTQRQVGWIKCLTPYKLHIEYKSGKELITANILSRLYVVFITGDDRLDPDCIMLYLRPEATYYKGLNYMTVFKLKNNKSQFTTDAGNVCCRAETGEKTPYTPITQQGNIICDGNCRIVRSCSK</sequence>
<dbReference type="Proteomes" id="UP001165960">
    <property type="component" value="Unassembled WGS sequence"/>
</dbReference>
<proteinExistence type="predicted"/>
<keyword evidence="2" id="KW-1185">Reference proteome</keyword>
<protein>
    <submittedName>
        <fullName evidence="1">Uncharacterized protein</fullName>
    </submittedName>
</protein>
<name>A0ACC2SZ76_9FUNG</name>
<accession>A0ACC2SZ76</accession>
<reference evidence="1" key="1">
    <citation type="submission" date="2022-04" db="EMBL/GenBank/DDBJ databases">
        <title>Genome of the entomopathogenic fungus Entomophthora muscae.</title>
        <authorList>
            <person name="Elya C."/>
            <person name="Lovett B.R."/>
            <person name="Lee E."/>
            <person name="Macias A.M."/>
            <person name="Hajek A.E."/>
            <person name="De Bivort B.L."/>
            <person name="Kasson M.T."/>
            <person name="De Fine Licht H.H."/>
            <person name="Stajich J.E."/>
        </authorList>
    </citation>
    <scope>NUCLEOTIDE SEQUENCE</scope>
    <source>
        <strain evidence="1">Berkeley</strain>
    </source>
</reference>
<dbReference type="EMBL" id="QTSX02003925">
    <property type="protein sequence ID" value="KAJ9067653.1"/>
    <property type="molecule type" value="Genomic_DNA"/>
</dbReference>
<organism evidence="1 2">
    <name type="scientific">Entomophthora muscae</name>
    <dbReference type="NCBI Taxonomy" id="34485"/>
    <lineage>
        <taxon>Eukaryota</taxon>
        <taxon>Fungi</taxon>
        <taxon>Fungi incertae sedis</taxon>
        <taxon>Zoopagomycota</taxon>
        <taxon>Entomophthoromycotina</taxon>
        <taxon>Entomophthoromycetes</taxon>
        <taxon>Entomophthorales</taxon>
        <taxon>Entomophthoraceae</taxon>
        <taxon>Entomophthora</taxon>
    </lineage>
</organism>